<dbReference type="PANTHER" id="PTHR22916:SF51">
    <property type="entry name" value="GLYCOSYLTRANSFERASE EPSH-RELATED"/>
    <property type="match status" value="1"/>
</dbReference>
<evidence type="ECO:0000313" key="5">
    <source>
        <dbReference type="Proteomes" id="UP000580130"/>
    </source>
</evidence>
<dbReference type="Pfam" id="PF00535">
    <property type="entry name" value="Glycos_transf_2"/>
    <property type="match status" value="1"/>
</dbReference>
<dbReference type="AlphaFoldDB" id="A0A848CLP5"/>
<organism evidence="4 5">
    <name type="scientific">Dorea formicigenerans</name>
    <dbReference type="NCBI Taxonomy" id="39486"/>
    <lineage>
        <taxon>Bacteria</taxon>
        <taxon>Bacillati</taxon>
        <taxon>Bacillota</taxon>
        <taxon>Clostridia</taxon>
        <taxon>Lachnospirales</taxon>
        <taxon>Lachnospiraceae</taxon>
        <taxon>Dorea</taxon>
    </lineage>
</organism>
<dbReference type="GO" id="GO:0016757">
    <property type="term" value="F:glycosyltransferase activity"/>
    <property type="evidence" value="ECO:0007669"/>
    <property type="project" value="UniProtKB-KW"/>
</dbReference>
<comment type="caution">
    <text evidence="4">The sequence shown here is derived from an EMBL/GenBank/DDBJ whole genome shotgun (WGS) entry which is preliminary data.</text>
</comment>
<dbReference type="CDD" id="cd00761">
    <property type="entry name" value="Glyco_tranf_GTA_type"/>
    <property type="match status" value="1"/>
</dbReference>
<evidence type="ECO:0000256" key="1">
    <source>
        <dbReference type="ARBA" id="ARBA00022676"/>
    </source>
</evidence>
<evidence type="ECO:0000256" key="2">
    <source>
        <dbReference type="ARBA" id="ARBA00022679"/>
    </source>
</evidence>
<gene>
    <name evidence="4" type="ORF">HF855_10130</name>
</gene>
<feature type="domain" description="Glycosyltransferase 2-like" evidence="3">
    <location>
        <begin position="5"/>
        <end position="131"/>
    </location>
</feature>
<accession>A0A848CLP5</accession>
<dbReference type="InterPro" id="IPR001173">
    <property type="entry name" value="Glyco_trans_2-like"/>
</dbReference>
<evidence type="ECO:0000313" key="4">
    <source>
        <dbReference type="EMBL" id="NME57762.1"/>
    </source>
</evidence>
<reference evidence="4 5" key="1">
    <citation type="submission" date="2020-04" db="EMBL/GenBank/DDBJ databases">
        <authorList>
            <person name="Hitch T.C.A."/>
            <person name="Wylensek D."/>
            <person name="Clavel T."/>
        </authorList>
    </citation>
    <scope>NUCLEOTIDE SEQUENCE [LARGE SCALE GENOMIC DNA]</scope>
    <source>
        <strain evidence="4 5">BSM-383-APC-5F</strain>
    </source>
</reference>
<proteinExistence type="predicted"/>
<sequence>MELISVIIPIYKVEEYLDHCIKSIVEQTYRKLEIILVDDGSPDKCPLKCDEWAERDGRIRVIHKKNGGLSDARNVGMSIATGSYISFIDSDDWISPDFYEKLYRSITESNAQIAASGIVWAYNDHLQYDDFIYDRHIFSAEDALKTLIQGRGFYAVAWNKLYKKSLFDGIEFPIGKLHEDEFVTYKLVGKATKLVLCQKVFYYYRQREGSIMKEWSIRHLDALDAFFQRNKYLAKNYPKLYVSDKVTLLMACVGFFRECSKLEDCQSEKKKIRQSSKNIKFNIKELCMLDRKSLLNVIKGKVFFTYAYRYCK</sequence>
<dbReference type="Proteomes" id="UP000580130">
    <property type="component" value="Unassembled WGS sequence"/>
</dbReference>
<dbReference type="EMBL" id="JABAFX010000024">
    <property type="protein sequence ID" value="NME57762.1"/>
    <property type="molecule type" value="Genomic_DNA"/>
</dbReference>
<dbReference type="PANTHER" id="PTHR22916">
    <property type="entry name" value="GLYCOSYLTRANSFERASE"/>
    <property type="match status" value="1"/>
</dbReference>
<dbReference type="RefSeq" id="WP_168933921.1">
    <property type="nucleotide sequence ID" value="NZ_JABAFX010000024.1"/>
</dbReference>
<name>A0A848CLP5_9FIRM</name>
<evidence type="ECO:0000259" key="3">
    <source>
        <dbReference type="Pfam" id="PF00535"/>
    </source>
</evidence>
<protein>
    <submittedName>
        <fullName evidence="4">Glycosyltransferase</fullName>
    </submittedName>
</protein>
<dbReference type="SUPFAM" id="SSF53448">
    <property type="entry name" value="Nucleotide-diphospho-sugar transferases"/>
    <property type="match status" value="1"/>
</dbReference>
<keyword evidence="1" id="KW-0328">Glycosyltransferase</keyword>
<keyword evidence="2 4" id="KW-0808">Transferase</keyword>
<dbReference type="Gene3D" id="3.90.550.10">
    <property type="entry name" value="Spore Coat Polysaccharide Biosynthesis Protein SpsA, Chain A"/>
    <property type="match status" value="1"/>
</dbReference>
<dbReference type="InterPro" id="IPR029044">
    <property type="entry name" value="Nucleotide-diphossugar_trans"/>
</dbReference>